<keyword evidence="2" id="KW-1133">Transmembrane helix</keyword>
<accession>A0ABD5QKS6</accession>
<gene>
    <name evidence="4" type="ORF">ACFPFO_21920</name>
</gene>
<dbReference type="CDD" id="cd04179">
    <property type="entry name" value="DPM_DPG-synthase_like"/>
    <property type="match status" value="1"/>
</dbReference>
<dbReference type="SUPFAM" id="SSF53448">
    <property type="entry name" value="Nucleotide-diphospho-sugar transferases"/>
    <property type="match status" value="1"/>
</dbReference>
<feature type="region of interest" description="Disordered" evidence="1">
    <location>
        <begin position="57"/>
        <end position="84"/>
    </location>
</feature>
<dbReference type="InterPro" id="IPR001173">
    <property type="entry name" value="Glyco_trans_2-like"/>
</dbReference>
<dbReference type="Gene3D" id="3.90.550.10">
    <property type="entry name" value="Spore Coat Polysaccharide Biosynthesis Protein SpsA, Chain A"/>
    <property type="match status" value="1"/>
</dbReference>
<dbReference type="PANTHER" id="PTHR48090">
    <property type="entry name" value="UNDECAPRENYL-PHOSPHATE 4-DEOXY-4-FORMAMIDO-L-ARABINOSE TRANSFERASE-RELATED"/>
    <property type="match status" value="1"/>
</dbReference>
<feature type="transmembrane region" description="Helical" evidence="2">
    <location>
        <begin position="281"/>
        <end position="306"/>
    </location>
</feature>
<dbReference type="AlphaFoldDB" id="A0ABD5QKS6"/>
<dbReference type="EMBL" id="JBHSJG010000072">
    <property type="protein sequence ID" value="MFC4990358.1"/>
    <property type="molecule type" value="Genomic_DNA"/>
</dbReference>
<evidence type="ECO:0000313" key="4">
    <source>
        <dbReference type="EMBL" id="MFC4990358.1"/>
    </source>
</evidence>
<reference evidence="4 5" key="1">
    <citation type="journal article" date="2019" name="Int. J. Syst. Evol. Microbiol.">
        <title>The Global Catalogue of Microorganisms (GCM) 10K type strain sequencing project: providing services to taxonomists for standard genome sequencing and annotation.</title>
        <authorList>
            <consortium name="The Broad Institute Genomics Platform"/>
            <consortium name="The Broad Institute Genome Sequencing Center for Infectious Disease"/>
            <person name="Wu L."/>
            <person name="Ma J."/>
        </authorList>
    </citation>
    <scope>NUCLEOTIDE SEQUENCE [LARGE SCALE GENOMIC DNA]</scope>
    <source>
        <strain evidence="4 5">CGMCC 1.15824</strain>
    </source>
</reference>
<feature type="domain" description="Glycosyltransferase 2-like" evidence="3">
    <location>
        <begin position="88"/>
        <end position="201"/>
    </location>
</feature>
<dbReference type="Proteomes" id="UP001595925">
    <property type="component" value="Unassembled WGS sequence"/>
</dbReference>
<name>A0ABD5QKS6_9EURY</name>
<keyword evidence="5" id="KW-1185">Reference proteome</keyword>
<comment type="caution">
    <text evidence="4">The sequence shown here is derived from an EMBL/GenBank/DDBJ whole genome shotgun (WGS) entry which is preliminary data.</text>
</comment>
<evidence type="ECO:0000313" key="5">
    <source>
        <dbReference type="Proteomes" id="UP001595925"/>
    </source>
</evidence>
<feature type="domain" description="Glycosyltransferase 2-like" evidence="3">
    <location>
        <begin position="9"/>
        <end position="58"/>
    </location>
</feature>
<proteinExistence type="predicted"/>
<sequence length="349" mass="37288">MYRGHTIGVVVPAYNEADHVEGVLATLPGFVDRVYVVDDRSTDDTWDAITSFVESRDRQEVTDRDGLDEDPVSEDPPAVPDGGRAAWSRFVPIRHAENQGAGGALRTGYRHAHADGVDVTVAMDADGQMDPDRMRALLDPIVGGVADYTKGNRLGTGEDSREMPPFRLLGNRLLTALTKLSAGYWHLQDPQNGYTAISHRALAAIDLDRIPDDHDYTNDLLAQLNVAGMCVADVAMPAKYGDEESTIDYRTFVPATLGTLAYGFIHRMARTYLENGRYTVPALYAAATAGAAGSALAAIGVLGAAIGGSVTIWPALLVPVATVVLTVLAFVGGTMIDAAHNRPLGVTRT</sequence>
<organism evidence="4 5">
    <name type="scientific">Saliphagus infecundisoli</name>
    <dbReference type="NCBI Taxonomy" id="1849069"/>
    <lineage>
        <taxon>Archaea</taxon>
        <taxon>Methanobacteriati</taxon>
        <taxon>Methanobacteriota</taxon>
        <taxon>Stenosarchaea group</taxon>
        <taxon>Halobacteria</taxon>
        <taxon>Halobacteriales</taxon>
        <taxon>Natrialbaceae</taxon>
        <taxon>Saliphagus</taxon>
    </lineage>
</organism>
<evidence type="ECO:0000256" key="1">
    <source>
        <dbReference type="SAM" id="MobiDB-lite"/>
    </source>
</evidence>
<evidence type="ECO:0000256" key="2">
    <source>
        <dbReference type="SAM" id="Phobius"/>
    </source>
</evidence>
<dbReference type="PANTHER" id="PTHR48090:SF7">
    <property type="entry name" value="RFBJ PROTEIN"/>
    <property type="match status" value="1"/>
</dbReference>
<dbReference type="RefSeq" id="WP_224828677.1">
    <property type="nucleotide sequence ID" value="NZ_JAIVEF010000009.1"/>
</dbReference>
<dbReference type="Pfam" id="PF00535">
    <property type="entry name" value="Glycos_transf_2"/>
    <property type="match status" value="2"/>
</dbReference>
<feature type="transmembrane region" description="Helical" evidence="2">
    <location>
        <begin position="312"/>
        <end position="332"/>
    </location>
</feature>
<keyword evidence="2" id="KW-0472">Membrane</keyword>
<protein>
    <submittedName>
        <fullName evidence="4">Glycosyltransferase family 2 protein</fullName>
    </submittedName>
</protein>
<dbReference type="InterPro" id="IPR050256">
    <property type="entry name" value="Glycosyltransferase_2"/>
</dbReference>
<evidence type="ECO:0000259" key="3">
    <source>
        <dbReference type="Pfam" id="PF00535"/>
    </source>
</evidence>
<dbReference type="InterPro" id="IPR029044">
    <property type="entry name" value="Nucleotide-diphossugar_trans"/>
</dbReference>
<keyword evidence="2" id="KW-0812">Transmembrane</keyword>